<name>A0ABR7SVZ0_9ACTN</name>
<comment type="similarity">
    <text evidence="1">Belongs to the peptidase C40 family.</text>
</comment>
<dbReference type="Gene3D" id="3.90.1720.10">
    <property type="entry name" value="endopeptidase domain like (from Nostoc punctiforme)"/>
    <property type="match status" value="1"/>
</dbReference>
<evidence type="ECO:0000313" key="8">
    <source>
        <dbReference type="EMBL" id="MBC9719677.1"/>
    </source>
</evidence>
<comment type="caution">
    <text evidence="8">The sequence shown here is derived from an EMBL/GenBank/DDBJ whole genome shotgun (WGS) entry which is preliminary data.</text>
</comment>
<feature type="domain" description="NlpC/P60" evidence="7">
    <location>
        <begin position="173"/>
        <end position="304"/>
    </location>
</feature>
<evidence type="ECO:0000256" key="3">
    <source>
        <dbReference type="ARBA" id="ARBA00022801"/>
    </source>
</evidence>
<keyword evidence="3" id="KW-0378">Hydrolase</keyword>
<protein>
    <submittedName>
        <fullName evidence="8">C40 family peptidase</fullName>
    </submittedName>
</protein>
<dbReference type="SUPFAM" id="SSF54001">
    <property type="entry name" value="Cysteine proteinases"/>
    <property type="match status" value="1"/>
</dbReference>
<evidence type="ECO:0000313" key="9">
    <source>
        <dbReference type="Proteomes" id="UP000642284"/>
    </source>
</evidence>
<evidence type="ECO:0000256" key="1">
    <source>
        <dbReference type="ARBA" id="ARBA00007074"/>
    </source>
</evidence>
<gene>
    <name evidence="8" type="ORF">H9Y04_45190</name>
</gene>
<evidence type="ECO:0000256" key="6">
    <source>
        <dbReference type="SAM" id="MobiDB-lite"/>
    </source>
</evidence>
<dbReference type="PROSITE" id="PS51935">
    <property type="entry name" value="NLPC_P60"/>
    <property type="match status" value="1"/>
</dbReference>
<accession>A0ABR7SVZ0</accession>
<evidence type="ECO:0000256" key="4">
    <source>
        <dbReference type="ARBA" id="ARBA00022807"/>
    </source>
</evidence>
<feature type="compositionally biased region" description="Basic and acidic residues" evidence="6">
    <location>
        <begin position="303"/>
        <end position="317"/>
    </location>
</feature>
<dbReference type="PANTHER" id="PTHR47359:SF3">
    <property type="entry name" value="NLP_P60 DOMAIN-CONTAINING PROTEIN-RELATED"/>
    <property type="match status" value="1"/>
</dbReference>
<keyword evidence="4" id="KW-0788">Thiol protease</keyword>
<reference evidence="8 9" key="1">
    <citation type="submission" date="2020-08" db="EMBL/GenBank/DDBJ databases">
        <title>Genemic of Streptomyces polyaspartic.</title>
        <authorList>
            <person name="Liu W."/>
        </authorList>
    </citation>
    <scope>NUCLEOTIDE SEQUENCE [LARGE SCALE GENOMIC DNA]</scope>
    <source>
        <strain evidence="8 9">TRM66268-LWL</strain>
    </source>
</reference>
<dbReference type="Pfam" id="PF00877">
    <property type="entry name" value="NLPC_P60"/>
    <property type="match status" value="1"/>
</dbReference>
<dbReference type="InterPro" id="IPR051794">
    <property type="entry name" value="PG_Endopeptidase_C40"/>
</dbReference>
<keyword evidence="2" id="KW-0645">Protease</keyword>
<feature type="region of interest" description="Disordered" evidence="6">
    <location>
        <begin position="300"/>
        <end position="323"/>
    </location>
</feature>
<dbReference type="InterPro" id="IPR000064">
    <property type="entry name" value="NLP_P60_dom"/>
</dbReference>
<dbReference type="EMBL" id="JACTVJ010000062">
    <property type="protein sequence ID" value="MBC9719677.1"/>
    <property type="molecule type" value="Genomic_DNA"/>
</dbReference>
<organism evidence="8 9">
    <name type="scientific">Streptomyces polyasparticus</name>
    <dbReference type="NCBI Taxonomy" id="2767826"/>
    <lineage>
        <taxon>Bacteria</taxon>
        <taxon>Bacillati</taxon>
        <taxon>Actinomycetota</taxon>
        <taxon>Actinomycetes</taxon>
        <taxon>Kitasatosporales</taxon>
        <taxon>Streptomycetaceae</taxon>
        <taxon>Streptomyces</taxon>
    </lineage>
</organism>
<keyword evidence="9" id="KW-1185">Reference proteome</keyword>
<evidence type="ECO:0000259" key="7">
    <source>
        <dbReference type="PROSITE" id="PS51935"/>
    </source>
</evidence>
<dbReference type="RefSeq" id="WP_187820073.1">
    <property type="nucleotide sequence ID" value="NZ_JACTVJ010000062.1"/>
</dbReference>
<dbReference type="Proteomes" id="UP000642284">
    <property type="component" value="Unassembled WGS sequence"/>
</dbReference>
<feature type="coiled-coil region" evidence="5">
    <location>
        <begin position="113"/>
        <end position="140"/>
    </location>
</feature>
<proteinExistence type="inferred from homology"/>
<evidence type="ECO:0000256" key="2">
    <source>
        <dbReference type="ARBA" id="ARBA00022670"/>
    </source>
</evidence>
<sequence>MRLWRRTTNARLNAHQALQQLRPRVADSLGETEHASAQARQHIILRDLSRDRAGALARWQYRTGPTEKFSLYVFASDFDDLYTNWMTRRMVERAASAIHVRARTESEIRSAAARVAKSRLRGLQSQLRSLERTLESASLRHAQQLAAMARGFGDGYWQPGHRVPGRPQDLLPDDAAADATYFALRQLGKAYVWGATSPETYDCSGLTSRAWSSAGVLIPRTSQIQHAGLPAVSRYAPLRPGDLVIYFADATHVGLYVGEGLVVHAPRPGQVVGLTSLNRMPIKRIVRPDTAARPLRYLGASRPIERGGPDTARKRGDSAAVIR</sequence>
<keyword evidence="5" id="KW-0175">Coiled coil</keyword>
<dbReference type="InterPro" id="IPR038765">
    <property type="entry name" value="Papain-like_cys_pep_sf"/>
</dbReference>
<evidence type="ECO:0000256" key="5">
    <source>
        <dbReference type="SAM" id="Coils"/>
    </source>
</evidence>
<dbReference type="PANTHER" id="PTHR47359">
    <property type="entry name" value="PEPTIDOGLYCAN DL-ENDOPEPTIDASE CWLO"/>
    <property type="match status" value="1"/>
</dbReference>